<keyword evidence="1" id="KW-0812">Transmembrane</keyword>
<dbReference type="Proteomes" id="UP000887540">
    <property type="component" value="Unplaced"/>
</dbReference>
<evidence type="ECO:0000256" key="1">
    <source>
        <dbReference type="SAM" id="Phobius"/>
    </source>
</evidence>
<accession>A0A914D3I6</accession>
<keyword evidence="2" id="KW-0732">Signal</keyword>
<keyword evidence="1" id="KW-0472">Membrane</keyword>
<evidence type="ECO:0000313" key="3">
    <source>
        <dbReference type="Proteomes" id="UP000887540"/>
    </source>
</evidence>
<proteinExistence type="predicted"/>
<keyword evidence="1" id="KW-1133">Transmembrane helix</keyword>
<dbReference type="AlphaFoldDB" id="A0A914D3I6"/>
<reference evidence="4" key="1">
    <citation type="submission" date="2022-11" db="UniProtKB">
        <authorList>
            <consortium name="WormBaseParasite"/>
        </authorList>
    </citation>
    <scope>IDENTIFICATION</scope>
</reference>
<dbReference type="WBParaSite" id="ACRNAN_scaffold18317.g17791.t1">
    <property type="protein sequence ID" value="ACRNAN_scaffold18317.g17791.t1"/>
    <property type="gene ID" value="ACRNAN_scaffold18317.g17791"/>
</dbReference>
<evidence type="ECO:0000256" key="2">
    <source>
        <dbReference type="SAM" id="SignalP"/>
    </source>
</evidence>
<feature type="chain" id="PRO_5037777878" evidence="2">
    <location>
        <begin position="19"/>
        <end position="97"/>
    </location>
</feature>
<organism evidence="3 4">
    <name type="scientific">Acrobeloides nanus</name>
    <dbReference type="NCBI Taxonomy" id="290746"/>
    <lineage>
        <taxon>Eukaryota</taxon>
        <taxon>Metazoa</taxon>
        <taxon>Ecdysozoa</taxon>
        <taxon>Nematoda</taxon>
        <taxon>Chromadorea</taxon>
        <taxon>Rhabditida</taxon>
        <taxon>Tylenchina</taxon>
        <taxon>Cephalobomorpha</taxon>
        <taxon>Cephaloboidea</taxon>
        <taxon>Cephalobidae</taxon>
        <taxon>Acrobeloides</taxon>
    </lineage>
</organism>
<evidence type="ECO:0000313" key="4">
    <source>
        <dbReference type="WBParaSite" id="ACRNAN_scaffold18317.g17791.t1"/>
    </source>
</evidence>
<keyword evidence="3" id="KW-1185">Reference proteome</keyword>
<feature type="transmembrane region" description="Helical" evidence="1">
    <location>
        <begin position="50"/>
        <end position="72"/>
    </location>
</feature>
<name>A0A914D3I6_9BILA</name>
<sequence>MIILGIVLLIFIFTSAFSRSPLETIAEDFGGYDFTNRTNAQINADVRSFSVIMILLLAIFIVVQLWFFEVIYRFYHFLKDRETSFNFHMDTDFRIGD</sequence>
<feature type="signal peptide" evidence="2">
    <location>
        <begin position="1"/>
        <end position="18"/>
    </location>
</feature>
<protein>
    <submittedName>
        <fullName evidence="4">Uncharacterized protein</fullName>
    </submittedName>
</protein>